<gene>
    <name evidence="1" type="ORF">XDN619_LOCUS25275</name>
</gene>
<reference evidence="1" key="1">
    <citation type="submission" date="2021-02" db="EMBL/GenBank/DDBJ databases">
        <authorList>
            <person name="Nowell W R."/>
        </authorList>
    </citation>
    <scope>NUCLEOTIDE SEQUENCE</scope>
</reference>
<dbReference type="Proteomes" id="UP000663887">
    <property type="component" value="Unassembled WGS sequence"/>
</dbReference>
<organism evidence="1 2">
    <name type="scientific">Rotaria magnacalcarata</name>
    <dbReference type="NCBI Taxonomy" id="392030"/>
    <lineage>
        <taxon>Eukaryota</taxon>
        <taxon>Metazoa</taxon>
        <taxon>Spiralia</taxon>
        <taxon>Gnathifera</taxon>
        <taxon>Rotifera</taxon>
        <taxon>Eurotatoria</taxon>
        <taxon>Bdelloidea</taxon>
        <taxon>Philodinida</taxon>
        <taxon>Philodinidae</taxon>
        <taxon>Rotaria</taxon>
    </lineage>
</organism>
<dbReference type="EMBL" id="CAJNRG010011618">
    <property type="protein sequence ID" value="CAF2133932.1"/>
    <property type="molecule type" value="Genomic_DNA"/>
</dbReference>
<accession>A0A816W7X2</accession>
<dbReference type="AlphaFoldDB" id="A0A816W7X2"/>
<name>A0A816W7X2_9BILA</name>
<comment type="caution">
    <text evidence="1">The sequence shown here is derived from an EMBL/GenBank/DDBJ whole genome shotgun (WGS) entry which is preliminary data.</text>
</comment>
<evidence type="ECO:0000313" key="2">
    <source>
        <dbReference type="Proteomes" id="UP000663887"/>
    </source>
</evidence>
<protein>
    <submittedName>
        <fullName evidence="1">Uncharacterized protein</fullName>
    </submittedName>
</protein>
<proteinExistence type="predicted"/>
<sequence>MHFNLAMEDTKVVNIDLSLQSKSPPEIYIKLTNNSLVLISNFTQIDTYYLLFSSELICRFSGSKNVTTCFYYPSSMHFIQIEQHFYHIINVSLALSSELHHRFIIIFITIVYHHINQIDYTIDPQLAKATELKFVAEPT</sequence>
<evidence type="ECO:0000313" key="1">
    <source>
        <dbReference type="EMBL" id="CAF2133932.1"/>
    </source>
</evidence>